<evidence type="ECO:0000313" key="2">
    <source>
        <dbReference type="Proteomes" id="UP000499080"/>
    </source>
</evidence>
<evidence type="ECO:0000313" key="1">
    <source>
        <dbReference type="EMBL" id="GBM31213.1"/>
    </source>
</evidence>
<keyword evidence="2" id="KW-1185">Reference proteome</keyword>
<reference evidence="1 2" key="1">
    <citation type="journal article" date="2019" name="Sci. Rep.">
        <title>Orb-weaving spider Araneus ventricosus genome elucidates the spidroin gene catalogue.</title>
        <authorList>
            <person name="Kono N."/>
            <person name="Nakamura H."/>
            <person name="Ohtoshi R."/>
            <person name="Moran D.A.P."/>
            <person name="Shinohara A."/>
            <person name="Yoshida Y."/>
            <person name="Fujiwara M."/>
            <person name="Mori M."/>
            <person name="Tomita M."/>
            <person name="Arakawa K."/>
        </authorList>
    </citation>
    <scope>NUCLEOTIDE SEQUENCE [LARGE SCALE GENOMIC DNA]</scope>
</reference>
<comment type="caution">
    <text evidence="1">The sequence shown here is derived from an EMBL/GenBank/DDBJ whole genome shotgun (WGS) entry which is preliminary data.</text>
</comment>
<dbReference type="AlphaFoldDB" id="A0A4Y2EPI7"/>
<organism evidence="1 2">
    <name type="scientific">Araneus ventricosus</name>
    <name type="common">Orbweaver spider</name>
    <name type="synonym">Epeira ventricosa</name>
    <dbReference type="NCBI Taxonomy" id="182803"/>
    <lineage>
        <taxon>Eukaryota</taxon>
        <taxon>Metazoa</taxon>
        <taxon>Ecdysozoa</taxon>
        <taxon>Arthropoda</taxon>
        <taxon>Chelicerata</taxon>
        <taxon>Arachnida</taxon>
        <taxon>Araneae</taxon>
        <taxon>Araneomorphae</taxon>
        <taxon>Entelegynae</taxon>
        <taxon>Araneoidea</taxon>
        <taxon>Araneidae</taxon>
        <taxon>Araneus</taxon>
    </lineage>
</organism>
<gene>
    <name evidence="1" type="ORF">AVEN_193344_1</name>
</gene>
<accession>A0A4Y2EPI7</accession>
<dbReference type="EMBL" id="BGPR01000678">
    <property type="protein sequence ID" value="GBM31213.1"/>
    <property type="molecule type" value="Genomic_DNA"/>
</dbReference>
<protein>
    <submittedName>
        <fullName evidence="1">Uncharacterized protein</fullName>
    </submittedName>
</protein>
<name>A0A4Y2EPI7_ARAVE</name>
<sequence>MSSAQTARSFSGEVFGAAFPDCGKMHPEGGAGGANGNEAPPSEEVLWTAETAAQCICHLEYLQRTLSLRKDLNSCLTGGRFCLSVAYALTDWASF</sequence>
<proteinExistence type="predicted"/>
<dbReference type="Proteomes" id="UP000499080">
    <property type="component" value="Unassembled WGS sequence"/>
</dbReference>